<dbReference type="Gene3D" id="3.20.20.140">
    <property type="entry name" value="Metal-dependent hydrolases"/>
    <property type="match status" value="1"/>
</dbReference>
<gene>
    <name evidence="3" type="ORF">H8S44_03805</name>
</gene>
<evidence type="ECO:0000259" key="2">
    <source>
        <dbReference type="Pfam" id="PF04909"/>
    </source>
</evidence>
<dbReference type="GO" id="GO:0005737">
    <property type="term" value="C:cytoplasm"/>
    <property type="evidence" value="ECO:0007669"/>
    <property type="project" value="TreeGrafter"/>
</dbReference>
<proteinExistence type="predicted"/>
<dbReference type="InterPro" id="IPR032465">
    <property type="entry name" value="ACMSD"/>
</dbReference>
<comment type="caution">
    <text evidence="3">The sequence shown here is derived from an EMBL/GenBank/DDBJ whole genome shotgun (WGS) entry which is preliminary data.</text>
</comment>
<dbReference type="CDD" id="cd01292">
    <property type="entry name" value="metallo-dependent_hydrolases"/>
    <property type="match status" value="1"/>
</dbReference>
<evidence type="ECO:0000313" key="3">
    <source>
        <dbReference type="EMBL" id="MBC5658897.1"/>
    </source>
</evidence>
<sequence>MIIDFHTHIFPNTVAHRAVCNLEQVGRVVAYTDGTLEDLRHSMKEAGVTHSVVLPIVTKPGQFRHINEFAGSITHEEPDEDGLSIISFGGIHPDSPDYKGELQVIRDMGLKGIKLHPTYQNTYIDDIRYERIIGYAVELGLLVSIHCGRDLGFPRQVNATPARLHHMIRDVFPNDRGDTSKLILAHLGGHDMENESEHLLVGGDYYMDLAYILRLALPEQILRMSRNHGIDKILFATDSPWSGQKEDVEYIQRIGFTEEELEKILYKNGARLLGLKER</sequence>
<accession>A0A923RL63</accession>
<dbReference type="InterPro" id="IPR006680">
    <property type="entry name" value="Amidohydro-rel"/>
</dbReference>
<feature type="domain" description="Amidohydrolase-related" evidence="2">
    <location>
        <begin position="3"/>
        <end position="275"/>
    </location>
</feature>
<evidence type="ECO:0000313" key="4">
    <source>
        <dbReference type="Proteomes" id="UP000649345"/>
    </source>
</evidence>
<dbReference type="PANTHER" id="PTHR21240:SF28">
    <property type="entry name" value="ISO-OROTATE DECARBOXYLASE (EUROFUNG)"/>
    <property type="match status" value="1"/>
</dbReference>
<dbReference type="Proteomes" id="UP000649345">
    <property type="component" value="Unassembled WGS sequence"/>
</dbReference>
<reference evidence="3" key="1">
    <citation type="submission" date="2020-08" db="EMBL/GenBank/DDBJ databases">
        <title>Genome public.</title>
        <authorList>
            <person name="Liu C."/>
            <person name="Sun Q."/>
        </authorList>
    </citation>
    <scope>NUCLEOTIDE SEQUENCE</scope>
    <source>
        <strain evidence="3">NSJ-68</strain>
    </source>
</reference>
<dbReference type="GO" id="GO:0019748">
    <property type="term" value="P:secondary metabolic process"/>
    <property type="evidence" value="ECO:0007669"/>
    <property type="project" value="TreeGrafter"/>
</dbReference>
<dbReference type="AlphaFoldDB" id="A0A923RL63"/>
<name>A0A923RL63_9FIRM</name>
<dbReference type="GO" id="GO:0016831">
    <property type="term" value="F:carboxy-lyase activity"/>
    <property type="evidence" value="ECO:0007669"/>
    <property type="project" value="InterPro"/>
</dbReference>
<protein>
    <submittedName>
        <fullName evidence="3">Amidohydrolase family protein</fullName>
    </submittedName>
</protein>
<dbReference type="SUPFAM" id="SSF51556">
    <property type="entry name" value="Metallo-dependent hydrolases"/>
    <property type="match status" value="1"/>
</dbReference>
<dbReference type="RefSeq" id="WP_186873174.1">
    <property type="nucleotide sequence ID" value="NZ_JACOOR010000002.1"/>
</dbReference>
<evidence type="ECO:0000256" key="1">
    <source>
        <dbReference type="ARBA" id="ARBA00023239"/>
    </source>
</evidence>
<dbReference type="Pfam" id="PF04909">
    <property type="entry name" value="Amidohydro_2"/>
    <property type="match status" value="1"/>
</dbReference>
<keyword evidence="4" id="KW-1185">Reference proteome</keyword>
<organism evidence="3 4">
    <name type="scientific">Anaerosacchariphilus hominis</name>
    <dbReference type="NCBI Taxonomy" id="2763017"/>
    <lineage>
        <taxon>Bacteria</taxon>
        <taxon>Bacillati</taxon>
        <taxon>Bacillota</taxon>
        <taxon>Clostridia</taxon>
        <taxon>Lachnospirales</taxon>
        <taxon>Lachnospiraceae</taxon>
        <taxon>Anaerosacchariphilus</taxon>
    </lineage>
</organism>
<keyword evidence="1" id="KW-0456">Lyase</keyword>
<dbReference type="PANTHER" id="PTHR21240">
    <property type="entry name" value="2-AMINO-3-CARBOXYLMUCONATE-6-SEMIALDEHYDE DECARBOXYLASE"/>
    <property type="match status" value="1"/>
</dbReference>
<dbReference type="EMBL" id="JACOOR010000002">
    <property type="protein sequence ID" value="MBC5658897.1"/>
    <property type="molecule type" value="Genomic_DNA"/>
</dbReference>
<dbReference type="InterPro" id="IPR032466">
    <property type="entry name" value="Metal_Hydrolase"/>
</dbReference>
<dbReference type="GO" id="GO:0016787">
    <property type="term" value="F:hydrolase activity"/>
    <property type="evidence" value="ECO:0007669"/>
    <property type="project" value="InterPro"/>
</dbReference>